<comment type="caution">
    <text evidence="1">The sequence shown here is derived from an EMBL/GenBank/DDBJ whole genome shotgun (WGS) entry which is preliminary data.</text>
</comment>
<organism evidence="1 2">
    <name type="scientific">Klebsiella michiganensis</name>
    <dbReference type="NCBI Taxonomy" id="1134687"/>
    <lineage>
        <taxon>Bacteria</taxon>
        <taxon>Pseudomonadati</taxon>
        <taxon>Pseudomonadota</taxon>
        <taxon>Gammaproteobacteria</taxon>
        <taxon>Enterobacterales</taxon>
        <taxon>Enterobacteriaceae</taxon>
        <taxon>Klebsiella/Raoultella group</taxon>
        <taxon>Klebsiella</taxon>
    </lineage>
</organism>
<sequence length="611" mass="66866">MSNAFDFELIADDRVSATIDEINEAIKNLLPQLDETQEKLNLGGDETVDSLDDVGGRLDKMARSARDNVQFIGDIIPPLKIVGELADKVATFGVAGVVGFGIQKVADGFRDAAKEAYNLDTHAQNTAMSVKEFSALSGALRILGTDSETAAASIEGIFNAFNEAASGKNAGVMAAMAQIGAQIEKNSDGSVNTLKTLESIAKIFPTLRPDQQKSFADAVGLTPDLLTLMREGAKYATLLAKAEKFGLTVDPEFNKEMSEANSQMNELYARVAGFKKVAGNEAIKLFRHDPAIDKSLNDAQKYDGKVFYHGDRDKDIRWKALRDDEFKASLSASERLNFTLNRPDPEVEKKLNARYGAMWQAYSLQNDLSAALLQKVPGNENMPYNDVGNTANTIGFRNHNPGNLRGAPNSTGKSGGFSTFSNDHDGLAAMARQLMLYGDRGNNTPSGILHTYAPSSENNTRAYIDDVTSRTGFGSGQRLDLHNPEVLKKLMASMIRHEQGSQPYTEEQLKNAIRTAITDDRWSGKRSPELLSLQRNNINSMPTGGYRPESILAPKKSNLDSNAVTDNLARSLKDAFTEQPLRLEIVMTNDKGERKTYNVENNGKIITPMNY</sequence>
<reference evidence="1" key="2">
    <citation type="submission" date="2024-01" db="EMBL/GenBank/DDBJ databases">
        <authorList>
            <person name="Macesic N."/>
        </authorList>
    </citation>
    <scope>NUCLEOTIDE SEQUENCE</scope>
    <source>
        <strain evidence="1">CPO078</strain>
    </source>
</reference>
<gene>
    <name evidence="1" type="ORF">QAB24_016765</name>
</gene>
<proteinExistence type="predicted"/>
<protein>
    <submittedName>
        <fullName evidence="1">Uncharacterized protein</fullName>
    </submittedName>
</protein>
<dbReference type="RefSeq" id="WP_232391882.1">
    <property type="nucleotide sequence ID" value="NZ_CP089407.1"/>
</dbReference>
<evidence type="ECO:0000313" key="2">
    <source>
        <dbReference type="Proteomes" id="UP001175817"/>
    </source>
</evidence>
<name>A0AB35WD01_9ENTR</name>
<dbReference type="Proteomes" id="UP001175817">
    <property type="component" value="Unassembled WGS sequence"/>
</dbReference>
<reference evidence="1" key="1">
    <citation type="journal article" date="2023" name="Nat. Commun.">
        <title>Genomic dissection of endemic carbapenem resistance reveals metallo-beta-lactamase dissemination through clonal, plasmid and integron transfer.</title>
        <authorList>
            <person name="Macesic N."/>
            <person name="Hawkey J."/>
            <person name="Vezina B."/>
            <person name="Wisniewski J.A."/>
            <person name="Cottingham H."/>
            <person name="Blakeway L.V."/>
            <person name="Harshegyi T."/>
            <person name="Pragastis K."/>
            <person name="Badoordeen G.Z."/>
            <person name="Dennison A."/>
            <person name="Spelman D.W."/>
            <person name="Jenney A.W.J."/>
            <person name="Peleg A.Y."/>
        </authorList>
    </citation>
    <scope>NUCLEOTIDE SEQUENCE</scope>
    <source>
        <strain evidence="1">CPO078</strain>
    </source>
</reference>
<accession>A0AB35WD01</accession>
<dbReference type="EMBL" id="JARTTH020000001">
    <property type="protein sequence ID" value="MEC6052150.1"/>
    <property type="molecule type" value="Genomic_DNA"/>
</dbReference>
<evidence type="ECO:0000313" key="1">
    <source>
        <dbReference type="EMBL" id="MEC6052150.1"/>
    </source>
</evidence>
<dbReference type="AlphaFoldDB" id="A0AB35WD01"/>